<accession>A0A8R1EU81</accession>
<dbReference type="AlphaFoldDB" id="A0A8R1EU81"/>
<evidence type="ECO:0000313" key="2">
    <source>
        <dbReference type="Proteomes" id="UP000005237"/>
    </source>
</evidence>
<evidence type="ECO:0000313" key="1">
    <source>
        <dbReference type="EnsemblMetazoa" id="CJA42936b.1"/>
    </source>
</evidence>
<reference evidence="1" key="2">
    <citation type="submission" date="2022-06" db="UniProtKB">
        <authorList>
            <consortium name="EnsemblMetazoa"/>
        </authorList>
    </citation>
    <scope>IDENTIFICATION</scope>
    <source>
        <strain evidence="1">DF5081</strain>
    </source>
</reference>
<protein>
    <submittedName>
        <fullName evidence="1">Uncharacterized protein</fullName>
    </submittedName>
</protein>
<dbReference type="Proteomes" id="UP000005237">
    <property type="component" value="Unassembled WGS sequence"/>
</dbReference>
<organism evidence="1 2">
    <name type="scientific">Caenorhabditis japonica</name>
    <dbReference type="NCBI Taxonomy" id="281687"/>
    <lineage>
        <taxon>Eukaryota</taxon>
        <taxon>Metazoa</taxon>
        <taxon>Ecdysozoa</taxon>
        <taxon>Nematoda</taxon>
        <taxon>Chromadorea</taxon>
        <taxon>Rhabditida</taxon>
        <taxon>Rhabditina</taxon>
        <taxon>Rhabditomorpha</taxon>
        <taxon>Rhabditoidea</taxon>
        <taxon>Rhabditidae</taxon>
        <taxon>Peloderinae</taxon>
        <taxon>Caenorhabditis</taxon>
    </lineage>
</organism>
<name>A0A8R1EU81_CAEJA</name>
<sequence>ESYFIRSSPHGLDGAQLIAVNQDGSLLYGLKVRIQISIVELPEQAPEVLTEATEKSICKYHVASGSHRTFHLDDDFDALQLTRILEFYVLADNLVVMLTYDAENYQFSQTVIHLENKKGWAQTIVTKRRTISRVSGPPIINLSFLDQGLVLICGARVTEDGKNERMTLSIAADPMRSFRRKDEDLSPLVSLSELL</sequence>
<reference evidence="2" key="1">
    <citation type="submission" date="2010-08" db="EMBL/GenBank/DDBJ databases">
        <authorList>
            <consortium name="Caenorhabditis japonica Sequencing Consortium"/>
            <person name="Wilson R.K."/>
        </authorList>
    </citation>
    <scope>NUCLEOTIDE SEQUENCE [LARGE SCALE GENOMIC DNA]</scope>
    <source>
        <strain evidence="2">DF5081</strain>
    </source>
</reference>
<dbReference type="EnsemblMetazoa" id="CJA42936b.1">
    <property type="protein sequence ID" value="CJA42936b.1"/>
    <property type="gene ID" value="WBGene00218784"/>
</dbReference>
<proteinExistence type="predicted"/>
<keyword evidence="2" id="KW-1185">Reference proteome</keyword>